<evidence type="ECO:0000256" key="2">
    <source>
        <dbReference type="ARBA" id="ARBA00004196"/>
    </source>
</evidence>
<feature type="non-terminal residue" evidence="7">
    <location>
        <position position="84"/>
    </location>
</feature>
<dbReference type="RefSeq" id="WP_317124313.1">
    <property type="nucleotide sequence ID" value="NZ_JAWJBA010000661.1"/>
</dbReference>
<comment type="caution">
    <text evidence="7">The sequence shown here is derived from an EMBL/GenBank/DDBJ whole genome shotgun (WGS) entry which is preliminary data.</text>
</comment>
<dbReference type="SUPFAM" id="SSF53706">
    <property type="entry name" value="Formate dehydrogenase/DMSO reductase, domains 1-3"/>
    <property type="match status" value="1"/>
</dbReference>
<gene>
    <name evidence="7" type="ORF">RYX56_23810</name>
</gene>
<evidence type="ECO:0000256" key="4">
    <source>
        <dbReference type="ARBA" id="ARBA00022485"/>
    </source>
</evidence>
<protein>
    <recommendedName>
        <fullName evidence="9">Formate dehydrogenase</fullName>
    </recommendedName>
</protein>
<evidence type="ECO:0000256" key="3">
    <source>
        <dbReference type="ARBA" id="ARBA00010312"/>
    </source>
</evidence>
<dbReference type="Proteomes" id="UP001287282">
    <property type="component" value="Unassembled WGS sequence"/>
</dbReference>
<evidence type="ECO:0000256" key="5">
    <source>
        <dbReference type="ARBA" id="ARBA00023002"/>
    </source>
</evidence>
<evidence type="ECO:0008006" key="9">
    <source>
        <dbReference type="Google" id="ProtNLM"/>
    </source>
</evidence>
<comment type="similarity">
    <text evidence="3">Belongs to the prokaryotic molybdopterin-containing oxidoreductase family.</text>
</comment>
<dbReference type="EMBL" id="JAWJBA010000661">
    <property type="protein sequence ID" value="MDV2687377.1"/>
    <property type="molecule type" value="Genomic_DNA"/>
</dbReference>
<evidence type="ECO:0000256" key="1">
    <source>
        <dbReference type="ARBA" id="ARBA00001966"/>
    </source>
</evidence>
<feature type="region of interest" description="Disordered" evidence="6">
    <location>
        <begin position="1"/>
        <end position="24"/>
    </location>
</feature>
<keyword evidence="4" id="KW-0408">Iron</keyword>
<sequence>SGFYPEEGKNLAKRRDNKDTGGGNFLNWSYAWPMNRRILYNRASADPSGKPWSKEKAVIWWDAKQKLWVGTDVPDFKPITAPNE</sequence>
<dbReference type="PANTHER" id="PTHR43598:SF1">
    <property type="entry name" value="FORMATE DEHYDROGENASE-O MAJOR SUBUNIT"/>
    <property type="match status" value="1"/>
</dbReference>
<keyword evidence="5" id="KW-0560">Oxidoreductase</keyword>
<dbReference type="PANTHER" id="PTHR43598">
    <property type="entry name" value="TUNGSTEN-CONTAINING FORMYLMETHANOFURAN DEHYDROGENASE 2 SUBUNIT B"/>
    <property type="match status" value="1"/>
</dbReference>
<keyword evidence="4" id="KW-0479">Metal-binding</keyword>
<accession>A0ABU3XID0</accession>
<organism evidence="7 8">
    <name type="scientific">Alkalihalophilus lindianensis</name>
    <dbReference type="NCBI Taxonomy" id="1630542"/>
    <lineage>
        <taxon>Bacteria</taxon>
        <taxon>Bacillati</taxon>
        <taxon>Bacillota</taxon>
        <taxon>Bacilli</taxon>
        <taxon>Bacillales</taxon>
        <taxon>Bacillaceae</taxon>
        <taxon>Alkalihalophilus</taxon>
    </lineage>
</organism>
<proteinExistence type="inferred from homology"/>
<evidence type="ECO:0000256" key="6">
    <source>
        <dbReference type="SAM" id="MobiDB-lite"/>
    </source>
</evidence>
<evidence type="ECO:0000313" key="8">
    <source>
        <dbReference type="Proteomes" id="UP001287282"/>
    </source>
</evidence>
<name>A0ABU3XID0_9BACI</name>
<feature type="non-terminal residue" evidence="7">
    <location>
        <position position="1"/>
    </location>
</feature>
<comment type="subcellular location">
    <subcellularLocation>
        <location evidence="2">Cell envelope</location>
    </subcellularLocation>
</comment>
<keyword evidence="8" id="KW-1185">Reference proteome</keyword>
<keyword evidence="4" id="KW-0411">Iron-sulfur</keyword>
<dbReference type="Gene3D" id="3.40.228.10">
    <property type="entry name" value="Dimethylsulfoxide Reductase, domain 2"/>
    <property type="match status" value="1"/>
</dbReference>
<feature type="compositionally biased region" description="Basic and acidic residues" evidence="6">
    <location>
        <begin position="1"/>
        <end position="19"/>
    </location>
</feature>
<keyword evidence="4" id="KW-0004">4Fe-4S</keyword>
<reference evidence="7 8" key="1">
    <citation type="submission" date="2023-10" db="EMBL/GenBank/DDBJ databases">
        <title>Screening of Alkalihalobacillus lindianensis BZ-TG-R113 and Its Alleviation of Salt Stress on Rapeseed Growth.</title>
        <authorList>
            <person name="Zhao B."/>
            <person name="Guo T."/>
        </authorList>
    </citation>
    <scope>NUCLEOTIDE SEQUENCE [LARGE SCALE GENOMIC DNA]</scope>
    <source>
        <strain evidence="7 8">BZ-TG-R113</strain>
    </source>
</reference>
<comment type="cofactor">
    <cofactor evidence="1">
        <name>[4Fe-4S] cluster</name>
        <dbReference type="ChEBI" id="CHEBI:49883"/>
    </cofactor>
</comment>
<evidence type="ECO:0000313" key="7">
    <source>
        <dbReference type="EMBL" id="MDV2687377.1"/>
    </source>
</evidence>